<organism evidence="1 2">
    <name type="scientific">Phocaeicola vulgatus (strain ATCC 8482 / DSM 1447 / JCM 5826 / CCUG 4940 / NBRC 14291 / NCTC 11154)</name>
    <name type="common">Bacteroides vulgatus</name>
    <dbReference type="NCBI Taxonomy" id="435590"/>
    <lineage>
        <taxon>Bacteria</taxon>
        <taxon>Pseudomonadati</taxon>
        <taxon>Bacteroidota</taxon>
        <taxon>Bacteroidia</taxon>
        <taxon>Bacteroidales</taxon>
        <taxon>Bacteroidaceae</taxon>
        <taxon>Phocaeicola</taxon>
    </lineage>
</organism>
<dbReference type="AlphaFoldDB" id="A6L5U1"/>
<gene>
    <name evidence="1" type="ordered locus">BVU_3431</name>
</gene>
<dbReference type="Proteomes" id="UP000002861">
    <property type="component" value="Chromosome"/>
</dbReference>
<dbReference type="EMBL" id="CP000139">
    <property type="protein sequence ID" value="ABR41055.1"/>
    <property type="molecule type" value="Genomic_DNA"/>
</dbReference>
<name>A6L5U1_PHOV8</name>
<dbReference type="HOGENOM" id="CLU_3266250_0_0_10"/>
<reference evidence="1 2" key="1">
    <citation type="journal article" date="2007" name="PLoS Biol.">
        <title>Evolution of symbiotic bacteria in the distal human intestine.</title>
        <authorList>
            <person name="Xu J."/>
            <person name="Mahowald M.A."/>
            <person name="Ley R.E."/>
            <person name="Lozupone C.A."/>
            <person name="Hamady M."/>
            <person name="Martens E.C."/>
            <person name="Henrissat B."/>
            <person name="Coutinho P.M."/>
            <person name="Minx P."/>
            <person name="Latreille P."/>
            <person name="Cordum H."/>
            <person name="Van Brunt A."/>
            <person name="Kim K."/>
            <person name="Fulton R.S."/>
            <person name="Fulton L.A."/>
            <person name="Clifton S.W."/>
            <person name="Wilson R.K."/>
            <person name="Knight R.D."/>
            <person name="Gordon J.I."/>
        </authorList>
    </citation>
    <scope>NUCLEOTIDE SEQUENCE [LARGE SCALE GENOMIC DNA]</scope>
    <source>
        <strain evidence="2">ATCC 8482 / DSM 1447 / JCM 5826 / CCUG 4940 / NBRC 14291 / NCTC 11154</strain>
    </source>
</reference>
<evidence type="ECO:0000313" key="2">
    <source>
        <dbReference type="Proteomes" id="UP000002861"/>
    </source>
</evidence>
<proteinExistence type="predicted"/>
<evidence type="ECO:0000313" key="1">
    <source>
        <dbReference type="EMBL" id="ABR41055.1"/>
    </source>
</evidence>
<sequence>MRIGYTRFVWYSHYIFKLIKSSSYYYGLSPNNELSGYTLGG</sequence>
<protein>
    <submittedName>
        <fullName evidence="1">Uncharacterized protein</fullName>
    </submittedName>
</protein>
<dbReference type="KEGG" id="bvu:BVU_3431"/>
<dbReference type="PaxDb" id="435590-BVU_3431"/>
<accession>A6L5U1</accession>